<comment type="function">
    <text evidence="11">Component of the cytoplasmic LSM1-LSM7 complex which is involved in mRNA degradation.</text>
</comment>
<dbReference type="SUPFAM" id="SSF50182">
    <property type="entry name" value="Sm-like ribonucleoproteins"/>
    <property type="match status" value="1"/>
</dbReference>
<evidence type="ECO:0000256" key="1">
    <source>
        <dbReference type="ARBA" id="ARBA00006850"/>
    </source>
</evidence>
<dbReference type="KEGG" id="tmn:UCRPA7_203"/>
<evidence type="ECO:0000256" key="8">
    <source>
        <dbReference type="ARBA" id="ARBA00056858"/>
    </source>
</evidence>
<dbReference type="GO" id="GO:0003729">
    <property type="term" value="F:mRNA binding"/>
    <property type="evidence" value="ECO:0007669"/>
    <property type="project" value="TreeGrafter"/>
</dbReference>
<dbReference type="CDD" id="cd01728">
    <property type="entry name" value="LSm1"/>
    <property type="match status" value="1"/>
</dbReference>
<keyword evidence="6" id="KW-0508">mRNA splicing</keyword>
<reference evidence="14" key="1">
    <citation type="journal article" date="2013" name="Genome Announc.">
        <title>Draft genome sequence of the ascomycete Phaeoacremonium aleophilum strain UCR-PA7, a causal agent of the esca disease complex in grapevines.</title>
        <authorList>
            <person name="Blanco-Ulate B."/>
            <person name="Rolshausen P."/>
            <person name="Cantu D."/>
        </authorList>
    </citation>
    <scope>NUCLEOTIDE SEQUENCE [LARGE SCALE GENOMIC DNA]</scope>
    <source>
        <strain evidence="14">UCR-PA7</strain>
    </source>
</reference>
<feature type="domain" description="Sm" evidence="12">
    <location>
        <begin position="3"/>
        <end position="93"/>
    </location>
</feature>
<evidence type="ECO:0000313" key="14">
    <source>
        <dbReference type="Proteomes" id="UP000014074"/>
    </source>
</evidence>
<dbReference type="InterPro" id="IPR044642">
    <property type="entry name" value="PTHR15588"/>
</dbReference>
<dbReference type="Pfam" id="PF01423">
    <property type="entry name" value="LSM"/>
    <property type="match status" value="1"/>
</dbReference>
<evidence type="ECO:0000256" key="11">
    <source>
        <dbReference type="RuleBase" id="RU365047"/>
    </source>
</evidence>
<comment type="function">
    <text evidence="8">Plays a role in the degradation of histone mRNAs, the only eukaryotic mRNAs that are not polyadenylated. Probably also part of an LSm subunits-containing complex involved in the general process of mRNA degradation.</text>
</comment>
<dbReference type="GO" id="GO:0000290">
    <property type="term" value="P:deadenylation-dependent decapping of nuclear-transcribed mRNA"/>
    <property type="evidence" value="ECO:0007669"/>
    <property type="project" value="TreeGrafter"/>
</dbReference>
<comment type="subunit">
    <text evidence="9">Interacts with SLBP; interaction with SLBP occurs when histone mRNA is being rapidly degraded during the S phase. LSm subunits form a heteromer with a donut shape.</text>
</comment>
<dbReference type="OrthoDB" id="10263346at2759"/>
<proteinExistence type="inferred from homology"/>
<keyword evidence="3" id="KW-0597">Phosphoprotein</keyword>
<dbReference type="InterPro" id="IPR034104">
    <property type="entry name" value="Lsm1"/>
</dbReference>
<keyword evidence="4 11" id="KW-0507">mRNA processing</keyword>
<dbReference type="GeneID" id="19322240"/>
<accession>R8BY76</accession>
<evidence type="ECO:0000256" key="10">
    <source>
        <dbReference type="ARBA" id="ARBA00067756"/>
    </source>
</evidence>
<dbReference type="GO" id="GO:0006397">
    <property type="term" value="P:mRNA processing"/>
    <property type="evidence" value="ECO:0007669"/>
    <property type="project" value="UniProtKB-UniRule"/>
</dbReference>
<evidence type="ECO:0000256" key="3">
    <source>
        <dbReference type="ARBA" id="ARBA00022553"/>
    </source>
</evidence>
<dbReference type="InterPro" id="IPR047575">
    <property type="entry name" value="Sm"/>
</dbReference>
<dbReference type="Gene3D" id="2.30.30.100">
    <property type="match status" value="1"/>
</dbReference>
<dbReference type="PANTHER" id="PTHR15588:SF8">
    <property type="entry name" value="U6 SNRNA-ASSOCIATED SM-LIKE PROTEIN LSM1"/>
    <property type="match status" value="1"/>
</dbReference>
<evidence type="ECO:0000256" key="4">
    <source>
        <dbReference type="ARBA" id="ARBA00022664"/>
    </source>
</evidence>
<organism evidence="13 14">
    <name type="scientific">Phaeoacremonium minimum (strain UCR-PA7)</name>
    <name type="common">Esca disease fungus</name>
    <name type="synonym">Togninia minima</name>
    <dbReference type="NCBI Taxonomy" id="1286976"/>
    <lineage>
        <taxon>Eukaryota</taxon>
        <taxon>Fungi</taxon>
        <taxon>Dikarya</taxon>
        <taxon>Ascomycota</taxon>
        <taxon>Pezizomycotina</taxon>
        <taxon>Sordariomycetes</taxon>
        <taxon>Sordariomycetidae</taxon>
        <taxon>Togniniales</taxon>
        <taxon>Togniniaceae</taxon>
        <taxon>Phaeoacremonium</taxon>
    </lineage>
</organism>
<evidence type="ECO:0000259" key="12">
    <source>
        <dbReference type="PROSITE" id="PS52002"/>
    </source>
</evidence>
<dbReference type="SMART" id="SM00651">
    <property type="entry name" value="Sm"/>
    <property type="match status" value="1"/>
</dbReference>
<gene>
    <name evidence="11" type="primary">LSM1</name>
    <name evidence="13" type="ORF">UCRPA7_203</name>
</gene>
<evidence type="ECO:0000256" key="6">
    <source>
        <dbReference type="ARBA" id="ARBA00023187"/>
    </source>
</evidence>
<dbReference type="PROSITE" id="PS52002">
    <property type="entry name" value="SM"/>
    <property type="match status" value="1"/>
</dbReference>
<dbReference type="RefSeq" id="XP_007910992.1">
    <property type="nucleotide sequence ID" value="XM_007912801.1"/>
</dbReference>
<dbReference type="GO" id="GO:0000932">
    <property type="term" value="C:P-body"/>
    <property type="evidence" value="ECO:0007669"/>
    <property type="project" value="UniProtKB-SubCell"/>
</dbReference>
<keyword evidence="14" id="KW-1185">Reference proteome</keyword>
<dbReference type="GO" id="GO:0008380">
    <property type="term" value="P:RNA splicing"/>
    <property type="evidence" value="ECO:0007669"/>
    <property type="project" value="UniProtKB-KW"/>
</dbReference>
<dbReference type="PANTHER" id="PTHR15588">
    <property type="entry name" value="LSM1"/>
    <property type="match status" value="1"/>
</dbReference>
<evidence type="ECO:0000256" key="5">
    <source>
        <dbReference type="ARBA" id="ARBA00022884"/>
    </source>
</evidence>
<dbReference type="FunFam" id="2.30.30.100:FF:000021">
    <property type="entry name" value="U6 snRNA-associated Sm-like protein LSm1"/>
    <property type="match status" value="1"/>
</dbReference>
<dbReference type="EMBL" id="KB932781">
    <property type="protein sequence ID" value="EOO04308.1"/>
    <property type="molecule type" value="Genomic_DNA"/>
</dbReference>
<sequence>MFTTAAQLLDLTDKKLMVALRDGRKLIGILRSWDQFANLVLQSTVERIFVPPGANPPMGSGESQKRGLYADIPRGMFLVRGENVLLLGEIDLDRDDDPPPGYDKADAELVESLAKQKKAEDKIKEKSRLRKLSTLGFEGENMGEIML</sequence>
<evidence type="ECO:0000256" key="9">
    <source>
        <dbReference type="ARBA" id="ARBA00062159"/>
    </source>
</evidence>
<keyword evidence="2 11" id="KW-0963">Cytoplasm</keyword>
<keyword evidence="7 11" id="KW-0687">Ribonucleoprotein</keyword>
<comment type="similarity">
    <text evidence="1 11">Belongs to the snRNP Sm proteins family.</text>
</comment>
<comment type="subcellular location">
    <subcellularLocation>
        <location evidence="11">Cytoplasm</location>
    </subcellularLocation>
    <subcellularLocation>
        <location evidence="11">Cytoplasm</location>
        <location evidence="11">P-body</location>
    </subcellularLocation>
</comment>
<evidence type="ECO:0000313" key="13">
    <source>
        <dbReference type="EMBL" id="EOO04308.1"/>
    </source>
</evidence>
<keyword evidence="5 11" id="KW-0694">RNA-binding</keyword>
<dbReference type="Proteomes" id="UP000014074">
    <property type="component" value="Unassembled WGS sequence"/>
</dbReference>
<dbReference type="HOGENOM" id="CLU_076902_0_1_1"/>
<dbReference type="GO" id="GO:1990904">
    <property type="term" value="C:ribonucleoprotein complex"/>
    <property type="evidence" value="ECO:0007669"/>
    <property type="project" value="UniProtKB-KW"/>
</dbReference>
<comment type="subunit">
    <text evidence="11">Component of the heptameric LSM1-LSM7 complex that forms a seven-membered ring structure with a donut shape.</text>
</comment>
<dbReference type="AlphaFoldDB" id="R8BY76"/>
<protein>
    <recommendedName>
        <fullName evidence="10 11">U6 snRNA-associated Sm-like protein LSm1</fullName>
    </recommendedName>
</protein>
<dbReference type="GO" id="GO:1990726">
    <property type="term" value="C:Lsm1-7-Pat1 complex"/>
    <property type="evidence" value="ECO:0007669"/>
    <property type="project" value="TreeGrafter"/>
</dbReference>
<evidence type="ECO:0000256" key="7">
    <source>
        <dbReference type="ARBA" id="ARBA00023274"/>
    </source>
</evidence>
<name>R8BY76_PHAM7</name>
<dbReference type="eggNOG" id="KOG1782">
    <property type="taxonomic scope" value="Eukaryota"/>
</dbReference>
<dbReference type="InterPro" id="IPR001163">
    <property type="entry name" value="Sm_dom_euk/arc"/>
</dbReference>
<dbReference type="InterPro" id="IPR010920">
    <property type="entry name" value="LSM_dom_sf"/>
</dbReference>
<evidence type="ECO:0000256" key="2">
    <source>
        <dbReference type="ARBA" id="ARBA00022490"/>
    </source>
</evidence>